<name>A0A7L2EYV8_QUIME</name>
<dbReference type="InterPro" id="IPR001855">
    <property type="entry name" value="Defensin_beta-like"/>
</dbReference>
<dbReference type="SUPFAM" id="SSF57392">
    <property type="entry name" value="Defensin-like"/>
    <property type="match status" value="1"/>
</dbReference>
<dbReference type="EMBL" id="VWYF01006343">
    <property type="protein sequence ID" value="NXQ67316.1"/>
    <property type="molecule type" value="Genomic_DNA"/>
</dbReference>
<evidence type="ECO:0000259" key="2">
    <source>
        <dbReference type="Pfam" id="PF00711"/>
    </source>
</evidence>
<evidence type="ECO:0000313" key="4">
    <source>
        <dbReference type="Proteomes" id="UP000552319"/>
    </source>
</evidence>
<dbReference type="AlphaFoldDB" id="A0A7L2EYV8"/>
<sequence length="57" mass="6253">MKILFLLLPLILLLVQGAAGNAFVCMRAQRGYCFKGSCPSGTRYVGRCSPGRVCCRR</sequence>
<gene>
    <name evidence="3" type="primary">Amp1_0</name>
    <name evidence="3" type="ORF">QUIMEX_R14849</name>
</gene>
<keyword evidence="4" id="KW-1185">Reference proteome</keyword>
<feature type="chain" id="PRO_5029847558" evidence="1">
    <location>
        <begin position="21"/>
        <end position="57"/>
    </location>
</feature>
<accession>A0A7L2EYV8</accession>
<feature type="domain" description="Beta-defensin-like" evidence="2">
    <location>
        <begin position="28"/>
        <end position="56"/>
    </location>
</feature>
<comment type="caution">
    <text evidence="3">The sequence shown here is derived from an EMBL/GenBank/DDBJ whole genome shotgun (WGS) entry which is preliminary data.</text>
</comment>
<dbReference type="GO" id="GO:0006952">
    <property type="term" value="P:defense response"/>
    <property type="evidence" value="ECO:0007669"/>
    <property type="project" value="InterPro"/>
</dbReference>
<proteinExistence type="predicted"/>
<keyword evidence="1" id="KW-0732">Signal</keyword>
<dbReference type="Proteomes" id="UP000552319">
    <property type="component" value="Unassembled WGS sequence"/>
</dbReference>
<dbReference type="GO" id="GO:0005576">
    <property type="term" value="C:extracellular region"/>
    <property type="evidence" value="ECO:0007669"/>
    <property type="project" value="InterPro"/>
</dbReference>
<organism evidence="3 4">
    <name type="scientific">Quiscalus mexicanus</name>
    <name type="common">Great-tailed grackle</name>
    <name type="synonym">Cassidix mexicanus</name>
    <dbReference type="NCBI Taxonomy" id="64278"/>
    <lineage>
        <taxon>Eukaryota</taxon>
        <taxon>Metazoa</taxon>
        <taxon>Chordata</taxon>
        <taxon>Craniata</taxon>
        <taxon>Vertebrata</taxon>
        <taxon>Euteleostomi</taxon>
        <taxon>Archelosauria</taxon>
        <taxon>Archosauria</taxon>
        <taxon>Dinosauria</taxon>
        <taxon>Saurischia</taxon>
        <taxon>Theropoda</taxon>
        <taxon>Coelurosauria</taxon>
        <taxon>Aves</taxon>
        <taxon>Neognathae</taxon>
        <taxon>Neoaves</taxon>
        <taxon>Telluraves</taxon>
        <taxon>Australaves</taxon>
        <taxon>Passeriformes</taxon>
        <taxon>Passeroidea</taxon>
        <taxon>Icteridae</taxon>
        <taxon>Quiscalus</taxon>
    </lineage>
</organism>
<feature type="signal peptide" evidence="1">
    <location>
        <begin position="1"/>
        <end position="20"/>
    </location>
</feature>
<protein>
    <submittedName>
        <fullName evidence="3">AMP1 protein</fullName>
    </submittedName>
</protein>
<feature type="non-terminal residue" evidence="3">
    <location>
        <position position="1"/>
    </location>
</feature>
<dbReference type="Pfam" id="PF00711">
    <property type="entry name" value="Defensin_beta"/>
    <property type="match status" value="1"/>
</dbReference>
<evidence type="ECO:0000256" key="1">
    <source>
        <dbReference type="SAM" id="SignalP"/>
    </source>
</evidence>
<reference evidence="3 4" key="1">
    <citation type="submission" date="2019-09" db="EMBL/GenBank/DDBJ databases">
        <title>Bird 10,000 Genomes (B10K) Project - Family phase.</title>
        <authorList>
            <person name="Zhang G."/>
        </authorList>
    </citation>
    <scope>NUCLEOTIDE SEQUENCE [LARGE SCALE GENOMIC DNA]</scope>
    <source>
        <strain evidence="3">B10K-DU-001-31</strain>
        <tissue evidence="3">Muscle</tissue>
    </source>
</reference>
<evidence type="ECO:0000313" key="3">
    <source>
        <dbReference type="EMBL" id="NXQ67316.1"/>
    </source>
</evidence>
<feature type="non-terminal residue" evidence="3">
    <location>
        <position position="57"/>
    </location>
</feature>